<dbReference type="Pfam" id="PF04338">
    <property type="entry name" value="DUF481"/>
    <property type="match status" value="1"/>
</dbReference>
<sequence>MKYAMHNRAIQTARQILPGGHAGQATRAAMLAASFVALIPHSVFAADQTFESASTPPEIWTPPAFDVQQWDWIQLDTGEWIKGRLKVLNDETIEIDSDHFDLISIDWEDVAYIRTGRTKSVLLDGGEIILGRLTTENGRLHIGGEPVEFERVVGIATASPREFDLWSADISAGVNFRSGNVEQKDANAKAVLKRRTVKNYTRMSYTGNYSESESEELANNHTASLSHDYRISHRWFLRPVQAEYYRDPFQNREAEWTVGLGAGYQIFDTPKLDWWFTAGPGYQRTEYVDVAEGEDRTVSTPAFLFGTFYEQDLTDEIELEMSYQVTVTETAAGRAKHDLYTALDVDLTERLDLRISGTWKRIERPQPDSDGVTPQKDDFTATLGLALEI</sequence>
<dbReference type="Proteomes" id="UP000283734">
    <property type="component" value="Unassembled WGS sequence"/>
</dbReference>
<dbReference type="InterPro" id="IPR007433">
    <property type="entry name" value="DUF481"/>
</dbReference>
<evidence type="ECO:0000313" key="3">
    <source>
        <dbReference type="Proteomes" id="UP000283734"/>
    </source>
</evidence>
<gene>
    <name evidence="2" type="ORF">D4A39_09270</name>
</gene>
<feature type="signal peptide" evidence="1">
    <location>
        <begin position="1"/>
        <end position="45"/>
    </location>
</feature>
<evidence type="ECO:0000256" key="1">
    <source>
        <dbReference type="SAM" id="SignalP"/>
    </source>
</evidence>
<comment type="caution">
    <text evidence="2">The sequence shown here is derived from an EMBL/GenBank/DDBJ whole genome shotgun (WGS) entry which is preliminary data.</text>
</comment>
<proteinExistence type="predicted"/>
<dbReference type="OrthoDB" id="5848222at2"/>
<keyword evidence="3" id="KW-1185">Reference proteome</keyword>
<name>A0A418Y027_9GAMM</name>
<keyword evidence="1" id="KW-0732">Signal</keyword>
<reference evidence="2 3" key="1">
    <citation type="submission" date="2018-09" db="EMBL/GenBank/DDBJ databases">
        <title>Alcanivorax profundi sp. nov., isolated from 1000 m-depth seawater of the Mariana Trench.</title>
        <authorList>
            <person name="Liu J."/>
        </authorList>
    </citation>
    <scope>NUCLEOTIDE SEQUENCE [LARGE SCALE GENOMIC DNA]</scope>
    <source>
        <strain evidence="2 3">MTEO17</strain>
    </source>
</reference>
<evidence type="ECO:0000313" key="2">
    <source>
        <dbReference type="EMBL" id="RJG18639.1"/>
    </source>
</evidence>
<feature type="chain" id="PRO_5019043258" evidence="1">
    <location>
        <begin position="46"/>
        <end position="389"/>
    </location>
</feature>
<protein>
    <submittedName>
        <fullName evidence="2">DUF481 domain-containing protein</fullName>
    </submittedName>
</protein>
<dbReference type="EMBL" id="QYYA01000002">
    <property type="protein sequence ID" value="RJG18639.1"/>
    <property type="molecule type" value="Genomic_DNA"/>
</dbReference>
<dbReference type="AlphaFoldDB" id="A0A418Y027"/>
<organism evidence="2 3">
    <name type="scientific">Alcanivorax profundi</name>
    <dbReference type="NCBI Taxonomy" id="2338368"/>
    <lineage>
        <taxon>Bacteria</taxon>
        <taxon>Pseudomonadati</taxon>
        <taxon>Pseudomonadota</taxon>
        <taxon>Gammaproteobacteria</taxon>
        <taxon>Oceanospirillales</taxon>
        <taxon>Alcanivoracaceae</taxon>
        <taxon>Alcanivorax</taxon>
    </lineage>
</organism>
<accession>A0A418Y027</accession>